<evidence type="ECO:0000256" key="6">
    <source>
        <dbReference type="SAM" id="Phobius"/>
    </source>
</evidence>
<dbReference type="InterPro" id="IPR017900">
    <property type="entry name" value="4Fe4S_Fe_S_CS"/>
</dbReference>
<dbReference type="InterPro" id="IPR036197">
    <property type="entry name" value="NarG-like_sf"/>
</dbReference>
<gene>
    <name evidence="8" type="ORF">CRP01_11415</name>
</gene>
<feature type="domain" description="4Fe-4S ferredoxin-type" evidence="7">
    <location>
        <begin position="376"/>
        <end position="406"/>
    </location>
</feature>
<keyword evidence="3" id="KW-0560">Oxidoreductase</keyword>
<dbReference type="OrthoDB" id="9769677at2"/>
<feature type="transmembrane region" description="Helical" evidence="6">
    <location>
        <begin position="107"/>
        <end position="128"/>
    </location>
</feature>
<dbReference type="InterPro" id="IPR051460">
    <property type="entry name" value="HdrC_iron-sulfur_subunit"/>
</dbReference>
<dbReference type="PROSITE" id="PS51379">
    <property type="entry name" value="4FE4S_FER_2"/>
    <property type="match status" value="2"/>
</dbReference>
<evidence type="ECO:0000256" key="3">
    <source>
        <dbReference type="ARBA" id="ARBA00023002"/>
    </source>
</evidence>
<dbReference type="SUPFAM" id="SSF103501">
    <property type="entry name" value="Respiratory nitrate reductase 1 gamma chain"/>
    <property type="match status" value="1"/>
</dbReference>
<dbReference type="Proteomes" id="UP000223913">
    <property type="component" value="Unassembled WGS sequence"/>
</dbReference>
<dbReference type="Gene3D" id="1.20.950.20">
    <property type="entry name" value="Transmembrane di-heme cytochromes, Chain C"/>
    <property type="match status" value="1"/>
</dbReference>
<sequence>MIQQIIFIIVAAAALGYAARQFLRVRRNILLGQDEATTGDPGARWSNVLLVAFGQKKMFKRWIPAVFHFFIYAAFLITQIELIEIFIDGIFGVHRFFASGLGGFYTFVISFIEILSLLAFVATIIFLARRNALKLPRFHKPEMKGWPKLDGNLILIFELILLVGIFSMNGADMVLQSRGVEHYSDTGNLAVSSWLGPALFGGLSDGTLVAVERFGWWLHLIMVFVFLNYLPKSKHLHIVLAFPNTYFARLRPRGEMENMPEIMNEVKSMMGLGDDTGEADLSMEEELPEFGANDVFTMSWKNVLGAYACTECGRCTAVCPANITGKKLSPRKIMMDIRDRAEEIGQRLDSGNKEFARDPEQPLSKENYEDGKSLFDYISREEIHACTTCNACVEACPVLINPLEPILKMRRYEILTESAGPSDWLPMFNSIENQGAAWAMNIDREQWTRE</sequence>
<evidence type="ECO:0000256" key="1">
    <source>
        <dbReference type="ARBA" id="ARBA00022485"/>
    </source>
</evidence>
<evidence type="ECO:0000313" key="9">
    <source>
        <dbReference type="Proteomes" id="UP000223913"/>
    </source>
</evidence>
<keyword evidence="6" id="KW-0472">Membrane</keyword>
<name>A0A2D0NCF0_FLAN2</name>
<dbReference type="AlphaFoldDB" id="A0A2D0NCF0"/>
<feature type="domain" description="4Fe-4S ferredoxin-type" evidence="7">
    <location>
        <begin position="300"/>
        <end position="331"/>
    </location>
</feature>
<dbReference type="InterPro" id="IPR017896">
    <property type="entry name" value="4Fe4S_Fe-S-bd"/>
</dbReference>
<keyword evidence="1" id="KW-0004">4Fe-4S</keyword>
<dbReference type="GO" id="GO:0051539">
    <property type="term" value="F:4 iron, 4 sulfur cluster binding"/>
    <property type="evidence" value="ECO:0007669"/>
    <property type="project" value="UniProtKB-KW"/>
</dbReference>
<feature type="transmembrane region" description="Helical" evidence="6">
    <location>
        <begin position="214"/>
        <end position="230"/>
    </location>
</feature>
<feature type="transmembrane region" description="Helical" evidence="6">
    <location>
        <begin position="6"/>
        <end position="23"/>
    </location>
</feature>
<evidence type="ECO:0000256" key="5">
    <source>
        <dbReference type="ARBA" id="ARBA00023014"/>
    </source>
</evidence>
<dbReference type="GO" id="GO:0016491">
    <property type="term" value="F:oxidoreductase activity"/>
    <property type="evidence" value="ECO:0007669"/>
    <property type="project" value="UniProtKB-KW"/>
</dbReference>
<dbReference type="RefSeq" id="WP_099150168.1">
    <property type="nucleotide sequence ID" value="NZ_PDUD01000018.1"/>
</dbReference>
<keyword evidence="2" id="KW-0479">Metal-binding</keyword>
<dbReference type="SUPFAM" id="SSF46548">
    <property type="entry name" value="alpha-helical ferredoxin"/>
    <property type="match status" value="1"/>
</dbReference>
<feature type="transmembrane region" description="Helical" evidence="6">
    <location>
        <begin position="149"/>
        <end position="168"/>
    </location>
</feature>
<dbReference type="PROSITE" id="PS00198">
    <property type="entry name" value="4FE4S_FER_1"/>
    <property type="match status" value="2"/>
</dbReference>
<proteinExistence type="predicted"/>
<dbReference type="Gene3D" id="1.10.1060.10">
    <property type="entry name" value="Alpha-helical ferredoxin"/>
    <property type="match status" value="1"/>
</dbReference>
<keyword evidence="6" id="KW-1133">Transmembrane helix</keyword>
<evidence type="ECO:0000256" key="4">
    <source>
        <dbReference type="ARBA" id="ARBA00023004"/>
    </source>
</evidence>
<evidence type="ECO:0000259" key="7">
    <source>
        <dbReference type="PROSITE" id="PS51379"/>
    </source>
</evidence>
<evidence type="ECO:0000256" key="2">
    <source>
        <dbReference type="ARBA" id="ARBA00022723"/>
    </source>
</evidence>
<accession>A0A2D0NCF0</accession>
<reference evidence="8 9" key="1">
    <citation type="submission" date="2017-10" db="EMBL/GenBank/DDBJ databases">
        <title>The draft genome sequence of Lewinella nigricans NBRC 102662.</title>
        <authorList>
            <person name="Wang K."/>
        </authorList>
    </citation>
    <scope>NUCLEOTIDE SEQUENCE [LARGE SCALE GENOMIC DNA]</scope>
    <source>
        <strain evidence="8 9">NBRC 102662</strain>
    </source>
</reference>
<dbReference type="Pfam" id="PF13187">
    <property type="entry name" value="Fer4_9"/>
    <property type="match status" value="1"/>
</dbReference>
<keyword evidence="5" id="KW-0411">Iron-sulfur</keyword>
<keyword evidence="9" id="KW-1185">Reference proteome</keyword>
<evidence type="ECO:0000313" key="8">
    <source>
        <dbReference type="EMBL" id="PHN06184.1"/>
    </source>
</evidence>
<dbReference type="PANTHER" id="PTHR43255">
    <property type="entry name" value="IRON-SULFUR-BINDING OXIDOREDUCTASE FADF-RELATED-RELATED"/>
    <property type="match status" value="1"/>
</dbReference>
<dbReference type="GO" id="GO:0046872">
    <property type="term" value="F:metal ion binding"/>
    <property type="evidence" value="ECO:0007669"/>
    <property type="project" value="UniProtKB-KW"/>
</dbReference>
<keyword evidence="4" id="KW-0408">Iron</keyword>
<dbReference type="InterPro" id="IPR009051">
    <property type="entry name" value="Helical_ferredxn"/>
</dbReference>
<comment type="caution">
    <text evidence="8">The sequence shown here is derived from an EMBL/GenBank/DDBJ whole genome shotgun (WGS) entry which is preliminary data.</text>
</comment>
<dbReference type="GO" id="GO:0005886">
    <property type="term" value="C:plasma membrane"/>
    <property type="evidence" value="ECO:0007669"/>
    <property type="project" value="TreeGrafter"/>
</dbReference>
<organism evidence="8 9">
    <name type="scientific">Flavilitoribacter nigricans (strain ATCC 23147 / DSM 23189 / NBRC 102662 / NCIMB 1420 / SS-2)</name>
    <name type="common">Lewinella nigricans</name>
    <dbReference type="NCBI Taxonomy" id="1122177"/>
    <lineage>
        <taxon>Bacteria</taxon>
        <taxon>Pseudomonadati</taxon>
        <taxon>Bacteroidota</taxon>
        <taxon>Saprospiria</taxon>
        <taxon>Saprospirales</taxon>
        <taxon>Lewinellaceae</taxon>
        <taxon>Flavilitoribacter</taxon>
    </lineage>
</organism>
<protein>
    <submittedName>
        <fullName evidence="8">Fe-S oxidoreductase</fullName>
    </submittedName>
</protein>
<feature type="transmembrane region" description="Helical" evidence="6">
    <location>
        <begin position="65"/>
        <end position="87"/>
    </location>
</feature>
<dbReference type="PANTHER" id="PTHR43255:SF1">
    <property type="entry name" value="IRON-SULFUR-BINDING OXIDOREDUCTASE FADF-RELATED"/>
    <property type="match status" value="1"/>
</dbReference>
<keyword evidence="6" id="KW-0812">Transmembrane</keyword>
<dbReference type="EMBL" id="PDUD01000018">
    <property type="protein sequence ID" value="PHN06184.1"/>
    <property type="molecule type" value="Genomic_DNA"/>
</dbReference>